<evidence type="ECO:0000313" key="2">
    <source>
        <dbReference type="Proteomes" id="UP000821837"/>
    </source>
</evidence>
<evidence type="ECO:0000313" key="1">
    <source>
        <dbReference type="EMBL" id="KAH7984230.1"/>
    </source>
</evidence>
<dbReference type="Proteomes" id="UP000821837">
    <property type="component" value="Chromosome 1"/>
</dbReference>
<accession>A0A9D4TB51</accession>
<comment type="caution">
    <text evidence="1">The sequence shown here is derived from an EMBL/GenBank/DDBJ whole genome shotgun (WGS) entry which is preliminary data.</text>
</comment>
<sequence>MSPSLALVGAAASHVATRLANPYDSDGAHTSQPVLSRPPARIFENIVTGREDNMEELFGEGKIGETCQHVAALVLCNASMHAFAVAFYTAVNNNATVVVIANLLRVWEFP</sequence>
<proteinExistence type="predicted"/>
<keyword evidence="2" id="KW-1185">Reference proteome</keyword>
<dbReference type="AlphaFoldDB" id="A0A9D4TB51"/>
<name>A0A9D4TB51_RHISA</name>
<reference evidence="1" key="2">
    <citation type="submission" date="2021-09" db="EMBL/GenBank/DDBJ databases">
        <authorList>
            <person name="Jia N."/>
            <person name="Wang J."/>
            <person name="Shi W."/>
            <person name="Du L."/>
            <person name="Sun Y."/>
            <person name="Zhan W."/>
            <person name="Jiang J."/>
            <person name="Wang Q."/>
            <person name="Zhang B."/>
            <person name="Ji P."/>
            <person name="Sakyi L.B."/>
            <person name="Cui X."/>
            <person name="Yuan T."/>
            <person name="Jiang B."/>
            <person name="Yang W."/>
            <person name="Lam T.T.-Y."/>
            <person name="Chang Q."/>
            <person name="Ding S."/>
            <person name="Wang X."/>
            <person name="Zhu J."/>
            <person name="Ruan X."/>
            <person name="Zhao L."/>
            <person name="Wei J."/>
            <person name="Que T."/>
            <person name="Du C."/>
            <person name="Cheng J."/>
            <person name="Dai P."/>
            <person name="Han X."/>
            <person name="Huang E."/>
            <person name="Gao Y."/>
            <person name="Liu J."/>
            <person name="Shao H."/>
            <person name="Ye R."/>
            <person name="Li L."/>
            <person name="Wei W."/>
            <person name="Wang X."/>
            <person name="Wang C."/>
            <person name="Huo Q."/>
            <person name="Li W."/>
            <person name="Guo W."/>
            <person name="Chen H."/>
            <person name="Chen S."/>
            <person name="Zhou L."/>
            <person name="Zhou L."/>
            <person name="Ni X."/>
            <person name="Tian J."/>
            <person name="Zhou Y."/>
            <person name="Sheng Y."/>
            <person name="Liu T."/>
            <person name="Pan Y."/>
            <person name="Xia L."/>
            <person name="Li J."/>
            <person name="Zhao F."/>
            <person name="Cao W."/>
        </authorList>
    </citation>
    <scope>NUCLEOTIDE SEQUENCE</scope>
    <source>
        <strain evidence="1">Rsan-2018</strain>
        <tissue evidence="1">Larvae</tissue>
    </source>
</reference>
<reference evidence="1" key="1">
    <citation type="journal article" date="2020" name="Cell">
        <title>Large-Scale Comparative Analyses of Tick Genomes Elucidate Their Genetic Diversity and Vector Capacities.</title>
        <authorList>
            <consortium name="Tick Genome and Microbiome Consortium (TIGMIC)"/>
            <person name="Jia N."/>
            <person name="Wang J."/>
            <person name="Shi W."/>
            <person name="Du L."/>
            <person name="Sun Y."/>
            <person name="Zhan W."/>
            <person name="Jiang J.F."/>
            <person name="Wang Q."/>
            <person name="Zhang B."/>
            <person name="Ji P."/>
            <person name="Bell-Sakyi L."/>
            <person name="Cui X.M."/>
            <person name="Yuan T.T."/>
            <person name="Jiang B.G."/>
            <person name="Yang W.F."/>
            <person name="Lam T.T."/>
            <person name="Chang Q.C."/>
            <person name="Ding S.J."/>
            <person name="Wang X.J."/>
            <person name="Zhu J.G."/>
            <person name="Ruan X.D."/>
            <person name="Zhao L."/>
            <person name="Wei J.T."/>
            <person name="Ye R.Z."/>
            <person name="Que T.C."/>
            <person name="Du C.H."/>
            <person name="Zhou Y.H."/>
            <person name="Cheng J.X."/>
            <person name="Dai P.F."/>
            <person name="Guo W.B."/>
            <person name="Han X.H."/>
            <person name="Huang E.J."/>
            <person name="Li L.F."/>
            <person name="Wei W."/>
            <person name="Gao Y.C."/>
            <person name="Liu J.Z."/>
            <person name="Shao H.Z."/>
            <person name="Wang X."/>
            <person name="Wang C.C."/>
            <person name="Yang T.C."/>
            <person name="Huo Q.B."/>
            <person name="Li W."/>
            <person name="Chen H.Y."/>
            <person name="Chen S.E."/>
            <person name="Zhou L.G."/>
            <person name="Ni X.B."/>
            <person name="Tian J.H."/>
            <person name="Sheng Y."/>
            <person name="Liu T."/>
            <person name="Pan Y.S."/>
            <person name="Xia L.Y."/>
            <person name="Li J."/>
            <person name="Zhao F."/>
            <person name="Cao W.C."/>
        </authorList>
    </citation>
    <scope>NUCLEOTIDE SEQUENCE</scope>
    <source>
        <strain evidence="1">Rsan-2018</strain>
    </source>
</reference>
<protein>
    <submittedName>
        <fullName evidence="1">Uncharacterized protein</fullName>
    </submittedName>
</protein>
<organism evidence="1 2">
    <name type="scientific">Rhipicephalus sanguineus</name>
    <name type="common">Brown dog tick</name>
    <name type="synonym">Ixodes sanguineus</name>
    <dbReference type="NCBI Taxonomy" id="34632"/>
    <lineage>
        <taxon>Eukaryota</taxon>
        <taxon>Metazoa</taxon>
        <taxon>Ecdysozoa</taxon>
        <taxon>Arthropoda</taxon>
        <taxon>Chelicerata</taxon>
        <taxon>Arachnida</taxon>
        <taxon>Acari</taxon>
        <taxon>Parasitiformes</taxon>
        <taxon>Ixodida</taxon>
        <taxon>Ixodoidea</taxon>
        <taxon>Ixodidae</taxon>
        <taxon>Rhipicephalinae</taxon>
        <taxon>Rhipicephalus</taxon>
        <taxon>Rhipicephalus</taxon>
    </lineage>
</organism>
<gene>
    <name evidence="1" type="ORF">HPB52_018261</name>
</gene>
<dbReference type="EMBL" id="JABSTV010001245">
    <property type="protein sequence ID" value="KAH7984230.1"/>
    <property type="molecule type" value="Genomic_DNA"/>
</dbReference>